<dbReference type="Gene3D" id="3.40.1000.30">
    <property type="match status" value="1"/>
</dbReference>
<feature type="compositionally biased region" description="Gly residues" evidence="11">
    <location>
        <begin position="281"/>
        <end position="290"/>
    </location>
</feature>
<feature type="compositionally biased region" description="Basic and acidic residues" evidence="11">
    <location>
        <begin position="179"/>
        <end position="201"/>
    </location>
</feature>
<dbReference type="InterPro" id="IPR045128">
    <property type="entry name" value="PI31-like"/>
</dbReference>
<feature type="region of interest" description="Disordered" evidence="11">
    <location>
        <begin position="175"/>
        <end position="262"/>
    </location>
</feature>
<evidence type="ECO:0000256" key="2">
    <source>
        <dbReference type="ARBA" id="ARBA00004496"/>
    </source>
</evidence>
<dbReference type="Pfam" id="PF11566">
    <property type="entry name" value="PI31_Prot_N"/>
    <property type="match status" value="1"/>
</dbReference>
<dbReference type="STRING" id="28573.A0A0U1LLM6"/>
<comment type="function">
    <text evidence="10">Plays an important role in control of proteasome function. Inhibits the hydrolysis of protein and peptide substrates by the 20S proteasome. Also inhibits the activation of the proteasome by the proteasome regulatory proteins PA700 and PA28.</text>
</comment>
<dbReference type="AlphaFoldDB" id="A0A0U1LLM6"/>
<evidence type="ECO:0000259" key="13">
    <source>
        <dbReference type="Pfam" id="PF11566"/>
    </source>
</evidence>
<dbReference type="Pfam" id="PF08577">
    <property type="entry name" value="PI31_Prot_C"/>
    <property type="match status" value="1"/>
</dbReference>
<evidence type="ECO:0000256" key="10">
    <source>
        <dbReference type="ARBA" id="ARBA00024805"/>
    </source>
</evidence>
<comment type="similarity">
    <text evidence="3">Belongs to the proteasome inhibitor PI31 family.</text>
</comment>
<reference evidence="14 15" key="1">
    <citation type="submission" date="2015-04" db="EMBL/GenBank/DDBJ databases">
        <authorList>
            <person name="Syromyatnikov M.Y."/>
            <person name="Popov V.N."/>
        </authorList>
    </citation>
    <scope>NUCLEOTIDE SEQUENCE [LARGE SCALE GENOMIC DNA]</scope>
    <source>
        <strain evidence="14">WF-38-12</strain>
    </source>
</reference>
<dbReference type="GO" id="GO:0004866">
    <property type="term" value="F:endopeptidase inhibitor activity"/>
    <property type="evidence" value="ECO:0007669"/>
    <property type="project" value="InterPro"/>
</dbReference>
<keyword evidence="6" id="KW-0597">Phosphoprotein</keyword>
<dbReference type="PANTHER" id="PTHR13266:SF1">
    <property type="entry name" value="PROTEASOME INHIBITOR PI31 SUBUNIT"/>
    <property type="match status" value="1"/>
</dbReference>
<feature type="compositionally biased region" description="Gly residues" evidence="11">
    <location>
        <begin position="331"/>
        <end position="361"/>
    </location>
</feature>
<evidence type="ECO:0000256" key="11">
    <source>
        <dbReference type="SAM" id="MobiDB-lite"/>
    </source>
</evidence>
<dbReference type="OrthoDB" id="68090at2759"/>
<evidence type="ECO:0000256" key="5">
    <source>
        <dbReference type="ARBA" id="ARBA00022490"/>
    </source>
</evidence>
<feature type="compositionally biased region" description="Low complexity" evidence="11">
    <location>
        <begin position="215"/>
        <end position="235"/>
    </location>
</feature>
<accession>A0A0U1LLM6</accession>
<evidence type="ECO:0000313" key="14">
    <source>
        <dbReference type="EMBL" id="CRG83917.1"/>
    </source>
</evidence>
<feature type="region of interest" description="Disordered" evidence="11">
    <location>
        <begin position="277"/>
        <end position="361"/>
    </location>
</feature>
<keyword evidence="15" id="KW-1185">Reference proteome</keyword>
<dbReference type="EMBL" id="CVMT01000001">
    <property type="protein sequence ID" value="CRG83917.1"/>
    <property type="molecule type" value="Genomic_DNA"/>
</dbReference>
<keyword evidence="4" id="KW-0488">Methylation</keyword>
<keyword evidence="5" id="KW-0963">Cytoplasm</keyword>
<feature type="domain" description="PI31 proteasome regulator N-terminal" evidence="13">
    <location>
        <begin position="29"/>
        <end position="174"/>
    </location>
</feature>
<dbReference type="GO" id="GO:0000502">
    <property type="term" value="C:proteasome complex"/>
    <property type="evidence" value="ECO:0007669"/>
    <property type="project" value="UniProtKB-KW"/>
</dbReference>
<protein>
    <submittedName>
        <fullName evidence="14">Uncharacterized protein</fullName>
    </submittedName>
</protein>
<name>A0A0U1LLM6_TALIS</name>
<evidence type="ECO:0000256" key="3">
    <source>
        <dbReference type="ARBA" id="ARBA00006405"/>
    </source>
</evidence>
<evidence type="ECO:0000256" key="1">
    <source>
        <dbReference type="ARBA" id="ARBA00004240"/>
    </source>
</evidence>
<feature type="domain" description="PI31 proteasome regulator C-terminal" evidence="12">
    <location>
        <begin position="262"/>
        <end position="323"/>
    </location>
</feature>
<dbReference type="InterPro" id="IPR021625">
    <property type="entry name" value="PI31_Prot_N"/>
</dbReference>
<evidence type="ECO:0000256" key="4">
    <source>
        <dbReference type="ARBA" id="ARBA00022481"/>
    </source>
</evidence>
<dbReference type="GO" id="GO:0070628">
    <property type="term" value="F:proteasome binding"/>
    <property type="evidence" value="ECO:0007669"/>
    <property type="project" value="InterPro"/>
</dbReference>
<evidence type="ECO:0000259" key="12">
    <source>
        <dbReference type="Pfam" id="PF08577"/>
    </source>
</evidence>
<evidence type="ECO:0000256" key="7">
    <source>
        <dbReference type="ARBA" id="ARBA00022824"/>
    </source>
</evidence>
<gene>
    <name evidence="14" type="ORF">PISL3812_01273</name>
</gene>
<evidence type="ECO:0000256" key="9">
    <source>
        <dbReference type="ARBA" id="ARBA00022990"/>
    </source>
</evidence>
<dbReference type="PANTHER" id="PTHR13266">
    <property type="entry name" value="PROTEASOME INHIBITOR"/>
    <property type="match status" value="1"/>
</dbReference>
<dbReference type="GO" id="GO:0005783">
    <property type="term" value="C:endoplasmic reticulum"/>
    <property type="evidence" value="ECO:0007669"/>
    <property type="project" value="UniProtKB-SubCell"/>
</dbReference>
<keyword evidence="8" id="KW-0647">Proteasome</keyword>
<dbReference type="OMA" id="GHACMVA"/>
<evidence type="ECO:0000256" key="8">
    <source>
        <dbReference type="ARBA" id="ARBA00022942"/>
    </source>
</evidence>
<proteinExistence type="inferred from homology"/>
<keyword evidence="7" id="KW-0256">Endoplasmic reticulum</keyword>
<dbReference type="InterPro" id="IPR013886">
    <property type="entry name" value="PI31_Prot_C"/>
</dbReference>
<organism evidence="14 15">
    <name type="scientific">Talaromyces islandicus</name>
    <name type="common">Penicillium islandicum</name>
    <dbReference type="NCBI Taxonomy" id="28573"/>
    <lineage>
        <taxon>Eukaryota</taxon>
        <taxon>Fungi</taxon>
        <taxon>Dikarya</taxon>
        <taxon>Ascomycota</taxon>
        <taxon>Pezizomycotina</taxon>
        <taxon>Eurotiomycetes</taxon>
        <taxon>Eurotiomycetidae</taxon>
        <taxon>Eurotiales</taxon>
        <taxon>Trichocomaceae</taxon>
        <taxon>Talaromyces</taxon>
        <taxon>Talaromyces sect. Islandici</taxon>
    </lineage>
</organism>
<sequence length="361" mass="37991">MAGAEEVLPDTSRVLEVALQSLRGDGQTEATIQSAYELIALVGHASMVAAGFRLVGLGEDNTLPDNTDATVLPKEWNAHINTYSFRYRPFESSTEYIIKVNRLGNNAVVMGLAGEDKATSFDLAVDDYISTNAFPLSLTSDSVAKLKGNFKSSTRLDDLVGMFKVHVIQRFQPQSAFKEATRESEDQRAQPEGPPRHDPLRDYQGPDPARPYPFDDPLAAAPRRPGPAGDFAPPGFEDEFEMNRPPRGYVPPYGGGGTPRSGQQDLYPQGLGPYDPLRGSFGPGGGGGGMHPTRDDPMFGGSGGQGGYNTRAPPGSRYDPVGPWDAPPSGPGQGPGGRGFGPGGFGSGGFGSGGFGGGGII</sequence>
<comment type="subcellular location">
    <subcellularLocation>
        <location evidence="2">Cytoplasm</location>
    </subcellularLocation>
    <subcellularLocation>
        <location evidence="1">Endoplasmic reticulum</location>
    </subcellularLocation>
</comment>
<evidence type="ECO:0000256" key="6">
    <source>
        <dbReference type="ARBA" id="ARBA00022553"/>
    </source>
</evidence>
<evidence type="ECO:0000313" key="15">
    <source>
        <dbReference type="Proteomes" id="UP000054383"/>
    </source>
</evidence>
<keyword evidence="9" id="KW-0007">Acetylation</keyword>
<dbReference type="GO" id="GO:0043161">
    <property type="term" value="P:proteasome-mediated ubiquitin-dependent protein catabolic process"/>
    <property type="evidence" value="ECO:0007669"/>
    <property type="project" value="InterPro"/>
</dbReference>
<dbReference type="Proteomes" id="UP000054383">
    <property type="component" value="Unassembled WGS sequence"/>
</dbReference>